<evidence type="ECO:0000259" key="12">
    <source>
        <dbReference type="PROSITE" id="PS50255"/>
    </source>
</evidence>
<evidence type="ECO:0000256" key="11">
    <source>
        <dbReference type="RuleBase" id="RU362121"/>
    </source>
</evidence>
<evidence type="ECO:0000256" key="8">
    <source>
        <dbReference type="ARBA" id="ARBA00023004"/>
    </source>
</evidence>
<dbReference type="InterPro" id="IPR036400">
    <property type="entry name" value="Cyt_B5-like_heme/steroid_sf"/>
</dbReference>
<evidence type="ECO:0000256" key="2">
    <source>
        <dbReference type="ARBA" id="ARBA00022617"/>
    </source>
</evidence>
<keyword evidence="6" id="KW-1133">Transmembrane helix</keyword>
<evidence type="ECO:0000256" key="3">
    <source>
        <dbReference type="ARBA" id="ARBA00022692"/>
    </source>
</evidence>
<evidence type="ECO:0000256" key="7">
    <source>
        <dbReference type="ARBA" id="ARBA00023002"/>
    </source>
</evidence>
<evidence type="ECO:0000256" key="10">
    <source>
        <dbReference type="ARBA" id="ARBA00023136"/>
    </source>
</evidence>
<keyword evidence="8 11" id="KW-0408">Iron</keyword>
<evidence type="ECO:0000313" key="13">
    <source>
        <dbReference type="EMBL" id="KAK2192201.1"/>
    </source>
</evidence>
<dbReference type="PANTHER" id="PTHR12863:SF1">
    <property type="entry name" value="FATTY ACID 2-HYDROXYLASE"/>
    <property type="match status" value="1"/>
</dbReference>
<evidence type="ECO:0000256" key="1">
    <source>
        <dbReference type="ARBA" id="ARBA00004477"/>
    </source>
</evidence>
<dbReference type="PROSITE" id="PS50255">
    <property type="entry name" value="CYTOCHROME_B5_2"/>
    <property type="match status" value="1"/>
</dbReference>
<evidence type="ECO:0000256" key="5">
    <source>
        <dbReference type="ARBA" id="ARBA00022824"/>
    </source>
</evidence>
<dbReference type="AlphaFoldDB" id="A0AAD9PCX1"/>
<evidence type="ECO:0000256" key="6">
    <source>
        <dbReference type="ARBA" id="ARBA00022989"/>
    </source>
</evidence>
<dbReference type="InterPro" id="IPR014430">
    <property type="entry name" value="Scs7"/>
</dbReference>
<dbReference type="Gene3D" id="3.10.120.10">
    <property type="entry name" value="Cytochrome b5-like heme/steroid binding domain"/>
    <property type="match status" value="1"/>
</dbReference>
<keyword evidence="7" id="KW-0560">Oxidoreductase</keyword>
<dbReference type="GO" id="GO:0080132">
    <property type="term" value="F:fatty acid 2-hydroxylase activity"/>
    <property type="evidence" value="ECO:0007669"/>
    <property type="project" value="InterPro"/>
</dbReference>
<keyword evidence="10" id="KW-0472">Membrane</keyword>
<organism evidence="13 14">
    <name type="scientific">Ridgeia piscesae</name>
    <name type="common">Tubeworm</name>
    <dbReference type="NCBI Taxonomy" id="27915"/>
    <lineage>
        <taxon>Eukaryota</taxon>
        <taxon>Metazoa</taxon>
        <taxon>Spiralia</taxon>
        <taxon>Lophotrochozoa</taxon>
        <taxon>Annelida</taxon>
        <taxon>Polychaeta</taxon>
        <taxon>Sedentaria</taxon>
        <taxon>Canalipalpata</taxon>
        <taxon>Sabellida</taxon>
        <taxon>Siboglinidae</taxon>
        <taxon>Ridgeia</taxon>
    </lineage>
</organism>
<evidence type="ECO:0000313" key="14">
    <source>
        <dbReference type="Proteomes" id="UP001209878"/>
    </source>
</evidence>
<name>A0AAD9PCX1_RIDPI</name>
<dbReference type="Pfam" id="PF00173">
    <property type="entry name" value="Cyt-b5"/>
    <property type="match status" value="1"/>
</dbReference>
<evidence type="ECO:0000256" key="4">
    <source>
        <dbReference type="ARBA" id="ARBA00022723"/>
    </source>
</evidence>
<gene>
    <name evidence="13" type="ORF">NP493_37g11011</name>
</gene>
<dbReference type="SMART" id="SM01117">
    <property type="entry name" value="Cyt-b5"/>
    <property type="match status" value="1"/>
</dbReference>
<keyword evidence="2 11" id="KW-0349">Heme</keyword>
<evidence type="ECO:0000256" key="9">
    <source>
        <dbReference type="ARBA" id="ARBA00023098"/>
    </source>
</evidence>
<keyword evidence="3" id="KW-0812">Transmembrane</keyword>
<keyword evidence="4 11" id="KW-0479">Metal-binding</keyword>
<dbReference type="PANTHER" id="PTHR12863">
    <property type="entry name" value="FATTY ACID HYDROXYLASE"/>
    <property type="match status" value="1"/>
</dbReference>
<dbReference type="Proteomes" id="UP001209878">
    <property type="component" value="Unassembled WGS sequence"/>
</dbReference>
<accession>A0AAD9PCX1</accession>
<dbReference type="InterPro" id="IPR001199">
    <property type="entry name" value="Cyt_B5-like_heme/steroid-bd"/>
</dbReference>
<dbReference type="GO" id="GO:0020037">
    <property type="term" value="F:heme binding"/>
    <property type="evidence" value="ECO:0007669"/>
    <property type="project" value="UniProtKB-UniRule"/>
</dbReference>
<sequence length="156" mass="17525">MPNYTAAELRQRTCADRLLLAVDGHIYNVTDFVGRHPGGAGLLEKYAGRDVTDILRDDTSHVHTSTAYHVLEKYHIGELVDDSDSAVRQRVSTPDRASVCGGYKRWGSPGKLVALSACFRPAYVVSLLCLHTTRRARTLRYLRHDVKQLGLIRYEN</sequence>
<keyword evidence="5" id="KW-0256">Endoplasmic reticulum</keyword>
<feature type="domain" description="Cytochrome b5 heme-binding" evidence="12">
    <location>
        <begin position="1"/>
        <end position="80"/>
    </location>
</feature>
<dbReference type="InterPro" id="IPR018506">
    <property type="entry name" value="Cyt_B5_heme-BS"/>
</dbReference>
<keyword evidence="9" id="KW-0443">Lipid metabolism</keyword>
<keyword evidence="14" id="KW-1185">Reference proteome</keyword>
<dbReference type="PROSITE" id="PS00191">
    <property type="entry name" value="CYTOCHROME_B5_1"/>
    <property type="match status" value="1"/>
</dbReference>
<dbReference type="GO" id="GO:0046872">
    <property type="term" value="F:metal ion binding"/>
    <property type="evidence" value="ECO:0007669"/>
    <property type="project" value="UniProtKB-UniRule"/>
</dbReference>
<comment type="similarity">
    <text evidence="11">Belongs to the cytochrome b5 family.</text>
</comment>
<protein>
    <recommendedName>
        <fullName evidence="12">Cytochrome b5 heme-binding domain-containing protein</fullName>
    </recommendedName>
</protein>
<reference evidence="13" key="1">
    <citation type="journal article" date="2023" name="Mol. Biol. Evol.">
        <title>Third-Generation Sequencing Reveals the Adaptive Role of the Epigenome in Three Deep-Sea Polychaetes.</title>
        <authorList>
            <person name="Perez M."/>
            <person name="Aroh O."/>
            <person name="Sun Y."/>
            <person name="Lan Y."/>
            <person name="Juniper S.K."/>
            <person name="Young C.R."/>
            <person name="Angers B."/>
            <person name="Qian P.Y."/>
        </authorList>
    </citation>
    <scope>NUCLEOTIDE SEQUENCE</scope>
    <source>
        <strain evidence="13">R07B-5</strain>
    </source>
</reference>
<dbReference type="SUPFAM" id="SSF55856">
    <property type="entry name" value="Cytochrome b5-like heme/steroid binding domain"/>
    <property type="match status" value="1"/>
</dbReference>
<dbReference type="EMBL" id="JAODUO010000037">
    <property type="protein sequence ID" value="KAK2192201.1"/>
    <property type="molecule type" value="Genomic_DNA"/>
</dbReference>
<dbReference type="GO" id="GO:0006629">
    <property type="term" value="P:lipid metabolic process"/>
    <property type="evidence" value="ECO:0007669"/>
    <property type="project" value="UniProtKB-KW"/>
</dbReference>
<dbReference type="PRINTS" id="PR00363">
    <property type="entry name" value="CYTOCHROMEB5"/>
</dbReference>
<proteinExistence type="inferred from homology"/>
<comment type="subcellular location">
    <subcellularLocation>
        <location evidence="1">Endoplasmic reticulum membrane</location>
        <topology evidence="1">Multi-pass membrane protein</topology>
    </subcellularLocation>
</comment>
<dbReference type="GO" id="GO:0005789">
    <property type="term" value="C:endoplasmic reticulum membrane"/>
    <property type="evidence" value="ECO:0007669"/>
    <property type="project" value="UniProtKB-SubCell"/>
</dbReference>
<comment type="caution">
    <text evidence="13">The sequence shown here is derived from an EMBL/GenBank/DDBJ whole genome shotgun (WGS) entry which is preliminary data.</text>
</comment>